<protein>
    <submittedName>
        <fullName evidence="2">Outer membrane beta-barrel protein</fullName>
    </submittedName>
</protein>
<comment type="caution">
    <text evidence="2">The sequence shown here is derived from an EMBL/GenBank/DDBJ whole genome shotgun (WGS) entry which is preliminary data.</text>
</comment>
<feature type="signal peptide" evidence="1">
    <location>
        <begin position="1"/>
        <end position="22"/>
    </location>
</feature>
<reference evidence="2 3" key="1">
    <citation type="submission" date="2020-06" db="EMBL/GenBank/DDBJ databases">
        <title>Rheinheimera sp. nov., a marine bacterium isolated from coastal.</title>
        <authorList>
            <person name="Yu Q."/>
            <person name="Qi Y."/>
            <person name="Pu J."/>
        </authorList>
    </citation>
    <scope>NUCLEOTIDE SEQUENCE [LARGE SCALE GENOMIC DNA]</scope>
    <source>
        <strain evidence="2 3">YQF-2</strain>
    </source>
</reference>
<evidence type="ECO:0000313" key="3">
    <source>
        <dbReference type="Proteomes" id="UP000523161"/>
    </source>
</evidence>
<dbReference type="InterPro" id="IPR018759">
    <property type="entry name" value="BBP2_2"/>
</dbReference>
<dbReference type="Pfam" id="PF10082">
    <property type="entry name" value="BBP2_2"/>
    <property type="match status" value="1"/>
</dbReference>
<keyword evidence="3" id="KW-1185">Reference proteome</keyword>
<accession>A0A7Y5EH77</accession>
<gene>
    <name evidence="2" type="ORF">HRH59_06155</name>
</gene>
<name>A0A7Y5EH77_9GAMM</name>
<dbReference type="EMBL" id="JABSOD010000005">
    <property type="protein sequence ID" value="NRQ42149.1"/>
    <property type="molecule type" value="Genomic_DNA"/>
</dbReference>
<dbReference type="Proteomes" id="UP000523161">
    <property type="component" value="Unassembled WGS sequence"/>
</dbReference>
<evidence type="ECO:0000313" key="2">
    <source>
        <dbReference type="EMBL" id="NRQ42149.1"/>
    </source>
</evidence>
<sequence length="397" mass="43762">MFKISRLTLAIAAVGLSANVAANELTAAAITTESGIDFTPMVQARLAHNDNIASTSTNEESSWIFAVTPSLRALLQDGANVYSSTLSVASGTYFSSSDDNYLDFYADGKAKVELNQSNRFEAGVEYVSGHEDRGTGVSEGLGNLQDEPAEFDTWNLNAHYEYGAMSTPARVRVMAGYFDKEFTNYEALTSVRNFDKFSYGAAFYYDTQATTSVVAEIIREDIAYDLVDPTGKRDSLTTKYRVGMDWEATALTSGSFRIGYQDKNFDSAERKDFSGLTWEASVVYAPLSYSTFQLTTGRQAKDPNVEGDFVKETLHGVAWVHDWSELFSSTAAFNYSNEDYSGADRTDKTKTLSLAANYLLRTNIMLTAGTDLTRKSSTVQNIRFDKNVFYVGVQAGF</sequence>
<keyword evidence="1" id="KW-0732">Signal</keyword>
<organism evidence="2 3">
    <name type="scientific">Rheinheimera lutimaris</name>
    <dbReference type="NCBI Taxonomy" id="2740584"/>
    <lineage>
        <taxon>Bacteria</taxon>
        <taxon>Pseudomonadati</taxon>
        <taxon>Pseudomonadota</taxon>
        <taxon>Gammaproteobacteria</taxon>
        <taxon>Chromatiales</taxon>
        <taxon>Chromatiaceae</taxon>
        <taxon>Rheinheimera</taxon>
    </lineage>
</organism>
<evidence type="ECO:0000256" key="1">
    <source>
        <dbReference type="SAM" id="SignalP"/>
    </source>
</evidence>
<dbReference type="RefSeq" id="WP_173500399.1">
    <property type="nucleotide sequence ID" value="NZ_JABSOD010000005.1"/>
</dbReference>
<dbReference type="AlphaFoldDB" id="A0A7Y5EH77"/>
<feature type="chain" id="PRO_5031023123" evidence="1">
    <location>
        <begin position="23"/>
        <end position="397"/>
    </location>
</feature>
<proteinExistence type="predicted"/>